<reference evidence="1" key="1">
    <citation type="submission" date="2012-08" db="EMBL/GenBank/DDBJ databases">
        <title>Genome analysis of Colletotrichum orbiculare and Colletotrichum fructicola.</title>
        <authorList>
            <person name="Gan P.H.P."/>
            <person name="Ikeda K."/>
            <person name="Irieda H."/>
            <person name="Narusaka M."/>
            <person name="O'Connell R.J."/>
            <person name="Narusaka Y."/>
            <person name="Takano Y."/>
            <person name="Kubo Y."/>
            <person name="Shirasu K."/>
        </authorList>
    </citation>
    <scope>NUCLEOTIDE SEQUENCE</scope>
    <source>
        <strain evidence="1">Nara gc5</strain>
    </source>
</reference>
<evidence type="ECO:0000313" key="1">
    <source>
        <dbReference type="EMBL" id="ELA26803.1"/>
    </source>
</evidence>
<dbReference type="Gene3D" id="1.25.40.10">
    <property type="entry name" value="Tetratricopeptide repeat domain"/>
    <property type="match status" value="1"/>
</dbReference>
<organism evidence="1">
    <name type="scientific">Colletotrichum fructicola (strain Nara gc5)</name>
    <name type="common">Anthracnose fungus</name>
    <name type="synonym">Colletotrichum gloeosporioides (strain Nara gc5)</name>
    <dbReference type="NCBI Taxonomy" id="1213859"/>
    <lineage>
        <taxon>Eukaryota</taxon>
        <taxon>Fungi</taxon>
        <taxon>Dikarya</taxon>
        <taxon>Ascomycota</taxon>
        <taxon>Pezizomycotina</taxon>
        <taxon>Sordariomycetes</taxon>
        <taxon>Hypocreomycetidae</taxon>
        <taxon>Glomerellales</taxon>
        <taxon>Glomerellaceae</taxon>
        <taxon>Colletotrichum</taxon>
        <taxon>Colletotrichum gloeosporioides species complex</taxon>
    </lineage>
</organism>
<dbReference type="AlphaFoldDB" id="L2FM31"/>
<dbReference type="InterPro" id="IPR011990">
    <property type="entry name" value="TPR-like_helical_dom_sf"/>
</dbReference>
<dbReference type="STRING" id="1213859.L2FM31"/>
<dbReference type="SUPFAM" id="SSF48452">
    <property type="entry name" value="TPR-like"/>
    <property type="match status" value="1"/>
</dbReference>
<name>L2FM31_COLFN</name>
<dbReference type="EMBL" id="KB021027">
    <property type="protein sequence ID" value="ELA26803.1"/>
    <property type="molecule type" value="Genomic_DNA"/>
</dbReference>
<proteinExistence type="predicted"/>
<protein>
    <submittedName>
        <fullName evidence="1">Mucin-like protein 1</fullName>
    </submittedName>
</protein>
<gene>
    <name evidence="1" type="ORF">CGGC5_12235</name>
</gene>
<dbReference type="HOGENOM" id="CLU_669043_0_0_1"/>
<sequence>MSAHFSQVGIAHYDQHTPKRPYLVFKLSGGLRRLIVKVWSHDQGYASNSSNPENRFINSHTWFAFGAIQEVEGVYESPDNELFEFQRNARALSTIQCHKNDWIIGLPASEDDNDSSVQAWLESLADAEGFKIGIFPLAQYSGWVNTVWKMEVEVICGSSVDEPLRTPQMSLQIDDNEPIIQSKRGGSHSACSTHLRQGLLSIGHQAVEATLQDDPHHSDQLGNMGMWLLERFNTTGCFQTLDLGVKLMKLVVENTPKGHPLQIHWLLDFAAGLGIRHEYTGSSSMDDLYDAIKIYEMVVHTAPAEFHVEARIDRGLVLNNLGNFLGRRFAYSMRAEELDQAIEYLEMATDITPKTDPSRGGRLNSLARWLSERLRYKSNMHDIDRSIELTDEAIRGISEIHPKYAGWLINL</sequence>
<accession>L2FM31</accession>